<feature type="transmembrane region" description="Helical" evidence="1">
    <location>
        <begin position="412"/>
        <end position="431"/>
    </location>
</feature>
<dbReference type="SUPFAM" id="SSF82866">
    <property type="entry name" value="Multidrug efflux transporter AcrB transmembrane domain"/>
    <property type="match status" value="1"/>
</dbReference>
<dbReference type="Proteomes" id="UP000095283">
    <property type="component" value="Unplaced"/>
</dbReference>
<protein>
    <submittedName>
        <fullName evidence="3">SSD domain-containing protein</fullName>
    </submittedName>
</protein>
<feature type="transmembrane region" description="Helical" evidence="1">
    <location>
        <begin position="512"/>
        <end position="533"/>
    </location>
</feature>
<feature type="transmembrane region" description="Helical" evidence="1">
    <location>
        <begin position="98"/>
        <end position="116"/>
    </location>
</feature>
<feature type="transmembrane region" description="Helical" evidence="1">
    <location>
        <begin position="360"/>
        <end position="378"/>
    </location>
</feature>
<sequence>MFNQLSSLTSSYFEWQLLNRFPSDEFGKKKEKETESPFGSRMEPILASNSSSRSFPKIQQKLILLFGEPYFGDCQQSMEKRVTIDSSLSALMCPRCNLLLVILSATITFFAAVLTYSGRREEQGGLASCCYKKNDDITPSSGDVEENKSQNSEIDESKIDCHHHAKATNLPYMHKFFGEKFSPFILRKDVRIISWIFFGVYTCFALYGCCCLKVSLYFSLLYLCPFFELSPDYILSIAFFQIFSDIKVNSYKRRYQLFFQCLLYKAELFHWRNILDEYPEFDMFLAGIFRETCSLKIQWRPGVLVANPPSALSVLSIITYKRLTIDSTLSALGGLATSTPGRHCIPFLIDQRHTIAPSSMQTIGSALAMMAVISFFFLPDVQSVFLMTWSLLSISMGVCGGLAMLGSDLDSVSMGCIVMAIGLAVDYSVHICYRYHRSEYNRAADKVTIEDLSALNLKDTCGRNQLFSSLQVRDTLCSVAWPITQAVSSTLFGLASLPFVPAYLVRVFFQTVYLVNIIGITSFLGLTHALVWLPQLIAALDPCERIPLRTKVRKD</sequence>
<keyword evidence="2" id="KW-1185">Reference proteome</keyword>
<keyword evidence="1" id="KW-1133">Transmembrane helix</keyword>
<dbReference type="GO" id="GO:0006897">
    <property type="term" value="P:endocytosis"/>
    <property type="evidence" value="ECO:0007669"/>
    <property type="project" value="TreeGrafter"/>
</dbReference>
<dbReference type="GO" id="GO:0018996">
    <property type="term" value="P:molting cycle, collagen and cuticulin-based cuticle"/>
    <property type="evidence" value="ECO:0007669"/>
    <property type="project" value="TreeGrafter"/>
</dbReference>
<dbReference type="GO" id="GO:0005886">
    <property type="term" value="C:plasma membrane"/>
    <property type="evidence" value="ECO:0007669"/>
    <property type="project" value="TreeGrafter"/>
</dbReference>
<dbReference type="Gene3D" id="1.20.1640.10">
    <property type="entry name" value="Multidrug efflux transporter AcrB transmembrane domain"/>
    <property type="match status" value="1"/>
</dbReference>
<keyword evidence="1" id="KW-0812">Transmembrane</keyword>
<evidence type="ECO:0000256" key="1">
    <source>
        <dbReference type="SAM" id="Phobius"/>
    </source>
</evidence>
<dbReference type="PANTHER" id="PTHR10796:SF185">
    <property type="entry name" value="SSD DOMAIN-CONTAINING PROTEIN"/>
    <property type="match status" value="1"/>
</dbReference>
<feature type="transmembrane region" description="Helical" evidence="1">
    <location>
        <begin position="384"/>
        <end position="405"/>
    </location>
</feature>
<proteinExistence type="predicted"/>
<feature type="transmembrane region" description="Helical" evidence="1">
    <location>
        <begin position="192"/>
        <end position="218"/>
    </location>
</feature>
<dbReference type="PANTHER" id="PTHR10796">
    <property type="entry name" value="PATCHED-RELATED"/>
    <property type="match status" value="1"/>
</dbReference>
<dbReference type="GO" id="GO:0030659">
    <property type="term" value="C:cytoplasmic vesicle membrane"/>
    <property type="evidence" value="ECO:0007669"/>
    <property type="project" value="TreeGrafter"/>
</dbReference>
<accession>A0A1I7X5Z4</accession>
<evidence type="ECO:0000313" key="2">
    <source>
        <dbReference type="Proteomes" id="UP000095283"/>
    </source>
</evidence>
<evidence type="ECO:0000313" key="3">
    <source>
        <dbReference type="WBParaSite" id="Hba_13024"/>
    </source>
</evidence>
<name>A0A1I7X5Z4_HETBA</name>
<dbReference type="WBParaSite" id="Hba_13024">
    <property type="protein sequence ID" value="Hba_13024"/>
    <property type="gene ID" value="Hba_13024"/>
</dbReference>
<dbReference type="AlphaFoldDB" id="A0A1I7X5Z4"/>
<keyword evidence="1" id="KW-0472">Membrane</keyword>
<reference evidence="3" key="1">
    <citation type="submission" date="2016-11" db="UniProtKB">
        <authorList>
            <consortium name="WormBaseParasite"/>
        </authorList>
    </citation>
    <scope>IDENTIFICATION</scope>
</reference>
<dbReference type="InterPro" id="IPR051697">
    <property type="entry name" value="Patched_domain-protein"/>
</dbReference>
<organism evidence="2 3">
    <name type="scientific">Heterorhabditis bacteriophora</name>
    <name type="common">Entomopathogenic nematode worm</name>
    <dbReference type="NCBI Taxonomy" id="37862"/>
    <lineage>
        <taxon>Eukaryota</taxon>
        <taxon>Metazoa</taxon>
        <taxon>Ecdysozoa</taxon>
        <taxon>Nematoda</taxon>
        <taxon>Chromadorea</taxon>
        <taxon>Rhabditida</taxon>
        <taxon>Rhabditina</taxon>
        <taxon>Rhabditomorpha</taxon>
        <taxon>Strongyloidea</taxon>
        <taxon>Heterorhabditidae</taxon>
        <taxon>Heterorhabditis</taxon>
    </lineage>
</organism>